<protein>
    <submittedName>
        <fullName evidence="4">Flp pilus assembly protein TadD</fullName>
    </submittedName>
</protein>
<dbReference type="Pfam" id="PF00515">
    <property type="entry name" value="TPR_1"/>
    <property type="match status" value="1"/>
</dbReference>
<dbReference type="Pfam" id="PF14559">
    <property type="entry name" value="TPR_19"/>
    <property type="match status" value="1"/>
</dbReference>
<accession>A0A366F7A1</accession>
<evidence type="ECO:0000256" key="1">
    <source>
        <dbReference type="PROSITE-ProRule" id="PRU00339"/>
    </source>
</evidence>
<dbReference type="InterPro" id="IPR019734">
    <property type="entry name" value="TPR_rpt"/>
</dbReference>
<dbReference type="PROSITE" id="PS50005">
    <property type="entry name" value="TPR"/>
    <property type="match status" value="2"/>
</dbReference>
<organism evidence="4 5">
    <name type="scientific">Roseiarcus fermentans</name>
    <dbReference type="NCBI Taxonomy" id="1473586"/>
    <lineage>
        <taxon>Bacteria</taxon>
        <taxon>Pseudomonadati</taxon>
        <taxon>Pseudomonadota</taxon>
        <taxon>Alphaproteobacteria</taxon>
        <taxon>Hyphomicrobiales</taxon>
        <taxon>Roseiarcaceae</taxon>
        <taxon>Roseiarcus</taxon>
    </lineage>
</organism>
<reference evidence="4 5" key="1">
    <citation type="submission" date="2018-06" db="EMBL/GenBank/DDBJ databases">
        <title>Genomic Encyclopedia of Type Strains, Phase IV (KMG-IV): sequencing the most valuable type-strain genomes for metagenomic binning, comparative biology and taxonomic classification.</title>
        <authorList>
            <person name="Goeker M."/>
        </authorList>
    </citation>
    <scope>NUCLEOTIDE SEQUENCE [LARGE SCALE GENOMIC DNA]</scope>
    <source>
        <strain evidence="4 5">DSM 24875</strain>
    </source>
</reference>
<evidence type="ECO:0000313" key="4">
    <source>
        <dbReference type="EMBL" id="RBP09840.1"/>
    </source>
</evidence>
<sequence length="584" mass="63399">MIGHIWRRTLAAGALAAIAFAGVPFAAAAPVPGNPQEEPDFAESQPGNYLAALIASANRDSSAAEAYYMEALRLDPHNPDLIERAFSAALSNGDVSQASALADRLLSHDPTNRLARLALAVNAMQRGDYPTARWQLQSHDAGPRDVTTSLLIAWTYAGQKDLRRALDTLDRIRDPGVAAFRDFHAGLIADQLGAAAEAQRRLKAAYETDRNALRFADAYARFLAAHGDKDGAGRIYAAFAAAAPHNPIVERGLADIAAEQSPKPLVASAGDGAAEVLYGLGAAGIRQGDELPALVYLRLSLFLRPGDDLTAVTLANLFEEMKKDDLAIAAYEAVPATSPLRRDSEIQAALVLDSDGKSDEAIKRLTAIVAARPYDPDALAALAGAQRSAKRYEEAAATYDKAIAAVGIPTRDNWTLFYFRGICYERAKDWPKAEDDFKKALELYPDQPMVLNYLGYSWVDQGVKLDEAFRMLRRAVELRPNDGYIVDSLGWAHYKLGQYSEAAETLEKAVDLKPADPVLNDHLGDAYWHVDRKVEARFQWNHARDMKPEPEDLPAILKKIEVGLPDGAPDRPQPDDAPAKAGGG</sequence>
<dbReference type="Pfam" id="PF13432">
    <property type="entry name" value="TPR_16"/>
    <property type="match status" value="1"/>
</dbReference>
<evidence type="ECO:0000313" key="5">
    <source>
        <dbReference type="Proteomes" id="UP000253529"/>
    </source>
</evidence>
<keyword evidence="1" id="KW-0802">TPR repeat</keyword>
<feature type="signal peptide" evidence="3">
    <location>
        <begin position="1"/>
        <end position="28"/>
    </location>
</feature>
<dbReference type="AlphaFoldDB" id="A0A366F7A1"/>
<feature type="repeat" description="TPR" evidence="1">
    <location>
        <begin position="414"/>
        <end position="447"/>
    </location>
</feature>
<dbReference type="SMART" id="SM00028">
    <property type="entry name" value="TPR"/>
    <property type="match status" value="6"/>
</dbReference>
<feature type="region of interest" description="Disordered" evidence="2">
    <location>
        <begin position="563"/>
        <end position="584"/>
    </location>
</feature>
<name>A0A366F7A1_9HYPH</name>
<dbReference type="SUPFAM" id="SSF48452">
    <property type="entry name" value="TPR-like"/>
    <property type="match status" value="2"/>
</dbReference>
<feature type="chain" id="PRO_5016702883" evidence="3">
    <location>
        <begin position="29"/>
        <end position="584"/>
    </location>
</feature>
<keyword evidence="3" id="KW-0732">Signal</keyword>
<dbReference type="PANTHER" id="PTHR12558">
    <property type="entry name" value="CELL DIVISION CYCLE 16,23,27"/>
    <property type="match status" value="1"/>
</dbReference>
<dbReference type="InterPro" id="IPR011990">
    <property type="entry name" value="TPR-like_helical_dom_sf"/>
</dbReference>
<dbReference type="PANTHER" id="PTHR12558:SF13">
    <property type="entry name" value="CELL DIVISION CYCLE PROTEIN 27 HOMOLOG"/>
    <property type="match status" value="1"/>
</dbReference>
<proteinExistence type="predicted"/>
<keyword evidence="5" id="KW-1185">Reference proteome</keyword>
<feature type="repeat" description="TPR" evidence="1">
    <location>
        <begin position="483"/>
        <end position="516"/>
    </location>
</feature>
<gene>
    <name evidence="4" type="ORF">DFR50_12040</name>
</gene>
<dbReference type="Gene3D" id="1.25.40.10">
    <property type="entry name" value="Tetratricopeptide repeat domain"/>
    <property type="match status" value="2"/>
</dbReference>
<comment type="caution">
    <text evidence="4">The sequence shown here is derived from an EMBL/GenBank/DDBJ whole genome shotgun (WGS) entry which is preliminary data.</text>
</comment>
<dbReference type="Pfam" id="PF13414">
    <property type="entry name" value="TPR_11"/>
    <property type="match status" value="1"/>
</dbReference>
<evidence type="ECO:0000256" key="3">
    <source>
        <dbReference type="SAM" id="SignalP"/>
    </source>
</evidence>
<dbReference type="Proteomes" id="UP000253529">
    <property type="component" value="Unassembled WGS sequence"/>
</dbReference>
<feature type="compositionally biased region" description="Basic and acidic residues" evidence="2">
    <location>
        <begin position="568"/>
        <end position="578"/>
    </location>
</feature>
<evidence type="ECO:0000256" key="2">
    <source>
        <dbReference type="SAM" id="MobiDB-lite"/>
    </source>
</evidence>
<dbReference type="RefSeq" id="WP_245427905.1">
    <property type="nucleotide sequence ID" value="NZ_QNRK01000020.1"/>
</dbReference>
<dbReference type="EMBL" id="QNRK01000020">
    <property type="protein sequence ID" value="RBP09840.1"/>
    <property type="molecule type" value="Genomic_DNA"/>
</dbReference>